<evidence type="ECO:0000313" key="1">
    <source>
        <dbReference type="EMBL" id="MBX36802.1"/>
    </source>
</evidence>
<proteinExistence type="predicted"/>
<reference evidence="1" key="1">
    <citation type="submission" date="2018-02" db="EMBL/GenBank/DDBJ databases">
        <title>Rhizophora mucronata_Transcriptome.</title>
        <authorList>
            <person name="Meera S.P."/>
            <person name="Sreeshan A."/>
            <person name="Augustine A."/>
        </authorList>
    </citation>
    <scope>NUCLEOTIDE SEQUENCE</scope>
    <source>
        <tissue evidence="1">Leaf</tissue>
    </source>
</reference>
<organism evidence="1">
    <name type="scientific">Rhizophora mucronata</name>
    <name type="common">Asiatic mangrove</name>
    <dbReference type="NCBI Taxonomy" id="61149"/>
    <lineage>
        <taxon>Eukaryota</taxon>
        <taxon>Viridiplantae</taxon>
        <taxon>Streptophyta</taxon>
        <taxon>Embryophyta</taxon>
        <taxon>Tracheophyta</taxon>
        <taxon>Spermatophyta</taxon>
        <taxon>Magnoliopsida</taxon>
        <taxon>eudicotyledons</taxon>
        <taxon>Gunneridae</taxon>
        <taxon>Pentapetalae</taxon>
        <taxon>rosids</taxon>
        <taxon>fabids</taxon>
        <taxon>Malpighiales</taxon>
        <taxon>Rhizophoraceae</taxon>
        <taxon>Rhizophora</taxon>
    </lineage>
</organism>
<protein>
    <submittedName>
        <fullName evidence="1">Uncharacterized protein</fullName>
    </submittedName>
</protein>
<accession>A0A2P2N2U5</accession>
<dbReference type="EMBL" id="GGEC01056318">
    <property type="protein sequence ID" value="MBX36802.1"/>
    <property type="molecule type" value="Transcribed_RNA"/>
</dbReference>
<name>A0A2P2N2U5_RHIMU</name>
<sequence>MREQFREKKKERFLN</sequence>